<evidence type="ECO:0000256" key="2">
    <source>
        <dbReference type="ARBA" id="ARBA00023125"/>
    </source>
</evidence>
<evidence type="ECO:0000313" key="6">
    <source>
        <dbReference type="EMBL" id="GGX91980.1"/>
    </source>
</evidence>
<keyword evidence="3" id="KW-0804">Transcription</keyword>
<proteinExistence type="predicted"/>
<gene>
    <name evidence="6" type="ORF">GCM10010358_52260</name>
</gene>
<dbReference type="GO" id="GO:0003700">
    <property type="term" value="F:DNA-binding transcription factor activity"/>
    <property type="evidence" value="ECO:0007669"/>
    <property type="project" value="InterPro"/>
</dbReference>
<reference evidence="6" key="1">
    <citation type="journal article" date="2014" name="Int. J. Syst. Evol. Microbiol.">
        <title>Complete genome sequence of Corynebacterium casei LMG S-19264T (=DSM 44701T), isolated from a smear-ripened cheese.</title>
        <authorList>
            <consortium name="US DOE Joint Genome Institute (JGI-PGF)"/>
            <person name="Walter F."/>
            <person name="Albersmeier A."/>
            <person name="Kalinowski J."/>
            <person name="Ruckert C."/>
        </authorList>
    </citation>
    <scope>NUCLEOTIDE SEQUENCE</scope>
    <source>
        <strain evidence="6">JCM 4790</strain>
    </source>
</reference>
<dbReference type="Pfam" id="PF01047">
    <property type="entry name" value="MarR"/>
    <property type="match status" value="1"/>
</dbReference>
<evidence type="ECO:0000259" key="5">
    <source>
        <dbReference type="PROSITE" id="PS50995"/>
    </source>
</evidence>
<dbReference type="PROSITE" id="PS50995">
    <property type="entry name" value="HTH_MARR_2"/>
    <property type="match status" value="1"/>
</dbReference>
<dbReference type="EMBL" id="BMVU01000030">
    <property type="protein sequence ID" value="GGX91980.1"/>
    <property type="molecule type" value="Genomic_DNA"/>
</dbReference>
<dbReference type="SUPFAM" id="SSF46785">
    <property type="entry name" value="Winged helix' DNA-binding domain"/>
    <property type="match status" value="1"/>
</dbReference>
<organism evidence="6 7">
    <name type="scientific">Streptomyces minutiscleroticus</name>
    <dbReference type="NCBI Taxonomy" id="68238"/>
    <lineage>
        <taxon>Bacteria</taxon>
        <taxon>Bacillati</taxon>
        <taxon>Actinomycetota</taxon>
        <taxon>Actinomycetes</taxon>
        <taxon>Kitasatosporales</taxon>
        <taxon>Streptomycetaceae</taxon>
        <taxon>Streptomyces</taxon>
    </lineage>
</organism>
<sequence>MLLRSSGNRGGDGGGTCHAGSDRKRQVVAHGDQLGGSGDDAQAIALEIADAVDALTDLWSLAAQGAALRLSAHQLRALRILQASPGLNLTAMADGLRAGLPTASRLCDRLEAAGLLERAVHPRNRREVRLSLTAQGRLVMEDLAARRMRVLTAALEGMRPAERVALRRGLRAFRTTQNTDGSLPPEGA</sequence>
<accession>A0A918U524</accession>
<dbReference type="PANTHER" id="PTHR33164">
    <property type="entry name" value="TRANSCRIPTIONAL REGULATOR, MARR FAMILY"/>
    <property type="match status" value="1"/>
</dbReference>
<dbReference type="AlphaFoldDB" id="A0A918U524"/>
<evidence type="ECO:0000256" key="3">
    <source>
        <dbReference type="ARBA" id="ARBA00023163"/>
    </source>
</evidence>
<dbReference type="PRINTS" id="PR00598">
    <property type="entry name" value="HTHMARR"/>
</dbReference>
<dbReference type="PANTHER" id="PTHR33164:SF43">
    <property type="entry name" value="HTH-TYPE TRANSCRIPTIONAL REPRESSOR YETL"/>
    <property type="match status" value="1"/>
</dbReference>
<dbReference type="GO" id="GO:0006950">
    <property type="term" value="P:response to stress"/>
    <property type="evidence" value="ECO:0007669"/>
    <property type="project" value="TreeGrafter"/>
</dbReference>
<dbReference type="GO" id="GO:0003677">
    <property type="term" value="F:DNA binding"/>
    <property type="evidence" value="ECO:0007669"/>
    <property type="project" value="UniProtKB-KW"/>
</dbReference>
<feature type="domain" description="HTH marR-type" evidence="5">
    <location>
        <begin position="41"/>
        <end position="175"/>
    </location>
</feature>
<dbReference type="InterPro" id="IPR036390">
    <property type="entry name" value="WH_DNA-bd_sf"/>
</dbReference>
<dbReference type="InterPro" id="IPR000835">
    <property type="entry name" value="HTH_MarR-typ"/>
</dbReference>
<evidence type="ECO:0000256" key="1">
    <source>
        <dbReference type="ARBA" id="ARBA00023015"/>
    </source>
</evidence>
<dbReference type="Gene3D" id="1.10.10.10">
    <property type="entry name" value="Winged helix-like DNA-binding domain superfamily/Winged helix DNA-binding domain"/>
    <property type="match status" value="1"/>
</dbReference>
<dbReference type="SMART" id="SM00347">
    <property type="entry name" value="HTH_MARR"/>
    <property type="match status" value="1"/>
</dbReference>
<name>A0A918U524_9ACTN</name>
<dbReference type="InterPro" id="IPR023187">
    <property type="entry name" value="Tscrpt_reg_MarR-type_CS"/>
</dbReference>
<comment type="caution">
    <text evidence="6">The sequence shown here is derived from an EMBL/GenBank/DDBJ whole genome shotgun (WGS) entry which is preliminary data.</text>
</comment>
<keyword evidence="2" id="KW-0238">DNA-binding</keyword>
<feature type="compositionally biased region" description="Gly residues" evidence="4">
    <location>
        <begin position="8"/>
        <end position="17"/>
    </location>
</feature>
<dbReference type="PROSITE" id="PS01117">
    <property type="entry name" value="HTH_MARR_1"/>
    <property type="match status" value="1"/>
</dbReference>
<dbReference type="InterPro" id="IPR039422">
    <property type="entry name" value="MarR/SlyA-like"/>
</dbReference>
<feature type="region of interest" description="Disordered" evidence="4">
    <location>
        <begin position="1"/>
        <end position="23"/>
    </location>
</feature>
<evidence type="ECO:0000256" key="4">
    <source>
        <dbReference type="SAM" id="MobiDB-lite"/>
    </source>
</evidence>
<protein>
    <recommendedName>
        <fullName evidence="5">HTH marR-type domain-containing protein</fullName>
    </recommendedName>
</protein>
<reference evidence="6" key="2">
    <citation type="submission" date="2020-09" db="EMBL/GenBank/DDBJ databases">
        <authorList>
            <person name="Sun Q."/>
            <person name="Ohkuma M."/>
        </authorList>
    </citation>
    <scope>NUCLEOTIDE SEQUENCE</scope>
    <source>
        <strain evidence="6">JCM 4790</strain>
    </source>
</reference>
<dbReference type="InterPro" id="IPR036388">
    <property type="entry name" value="WH-like_DNA-bd_sf"/>
</dbReference>
<keyword evidence="1" id="KW-0805">Transcription regulation</keyword>
<keyword evidence="7" id="KW-1185">Reference proteome</keyword>
<dbReference type="Proteomes" id="UP000619244">
    <property type="component" value="Unassembled WGS sequence"/>
</dbReference>
<evidence type="ECO:0000313" key="7">
    <source>
        <dbReference type="Proteomes" id="UP000619244"/>
    </source>
</evidence>